<dbReference type="Proteomes" id="UP001219934">
    <property type="component" value="Unassembled WGS sequence"/>
</dbReference>
<feature type="non-terminal residue" evidence="2">
    <location>
        <position position="97"/>
    </location>
</feature>
<gene>
    <name evidence="2" type="ORF">JOQ06_023964</name>
</gene>
<feature type="region of interest" description="Disordered" evidence="1">
    <location>
        <begin position="64"/>
        <end position="97"/>
    </location>
</feature>
<dbReference type="AlphaFoldDB" id="A0AAD6BMG3"/>
<name>A0AAD6BMG3_9TELE</name>
<sequence length="97" mass="11051">EKFKDLQTCHAQIHGFLAKRGQSLVGELMHQLKAASWSGMMTLWGLRFDRKPGTRLIRLFSHTEKRRSHPLSETDTCLLSARGPVGQEPPTQEPKKQ</sequence>
<feature type="non-terminal residue" evidence="2">
    <location>
        <position position="1"/>
    </location>
</feature>
<evidence type="ECO:0000313" key="2">
    <source>
        <dbReference type="EMBL" id="KAJ4946296.1"/>
    </source>
</evidence>
<comment type="caution">
    <text evidence="2">The sequence shown here is derived from an EMBL/GenBank/DDBJ whole genome shotgun (WGS) entry which is preliminary data.</text>
</comment>
<protein>
    <submittedName>
        <fullName evidence="2">Uncharacterized protein</fullName>
    </submittedName>
</protein>
<evidence type="ECO:0000313" key="3">
    <source>
        <dbReference type="Proteomes" id="UP001219934"/>
    </source>
</evidence>
<proteinExistence type="predicted"/>
<accession>A0AAD6BMG3</accession>
<organism evidence="2 3">
    <name type="scientific">Pogonophryne albipinna</name>
    <dbReference type="NCBI Taxonomy" id="1090488"/>
    <lineage>
        <taxon>Eukaryota</taxon>
        <taxon>Metazoa</taxon>
        <taxon>Chordata</taxon>
        <taxon>Craniata</taxon>
        <taxon>Vertebrata</taxon>
        <taxon>Euteleostomi</taxon>
        <taxon>Actinopterygii</taxon>
        <taxon>Neopterygii</taxon>
        <taxon>Teleostei</taxon>
        <taxon>Neoteleostei</taxon>
        <taxon>Acanthomorphata</taxon>
        <taxon>Eupercaria</taxon>
        <taxon>Perciformes</taxon>
        <taxon>Notothenioidei</taxon>
        <taxon>Pogonophryne</taxon>
    </lineage>
</organism>
<reference evidence="2" key="1">
    <citation type="submission" date="2022-11" db="EMBL/GenBank/DDBJ databases">
        <title>Chromosome-level genome of Pogonophryne albipinna.</title>
        <authorList>
            <person name="Jo E."/>
        </authorList>
    </citation>
    <scope>NUCLEOTIDE SEQUENCE</scope>
    <source>
        <strain evidence="2">SGF0006</strain>
        <tissue evidence="2">Muscle</tissue>
    </source>
</reference>
<keyword evidence="3" id="KW-1185">Reference proteome</keyword>
<evidence type="ECO:0000256" key="1">
    <source>
        <dbReference type="SAM" id="MobiDB-lite"/>
    </source>
</evidence>
<dbReference type="EMBL" id="JAPTMU010000003">
    <property type="protein sequence ID" value="KAJ4946296.1"/>
    <property type="molecule type" value="Genomic_DNA"/>
</dbReference>